<sequence>MAEVLLVGVGAGDPEQLTLQAIRAIERADVFLVIGKDGAAAELETARRDLLSAHRPEPARVVVVPDPARDRDPQDYRQAVLDWHAARAGRLAAAMEGEPDGTVAAILVWGDPALYDSTIRVVGDVAATHPVLRWSVIPAVSSVSALAAAHRTVLNSIGGAVHITTGRRLRQGWPGADIDSVVVMLDPDLACAALDPAGLEIFWGANLGTPGEVLAAGPLADTLPEIRRLRDGVRADRGWVMDVYLLRRV</sequence>
<dbReference type="GO" id="GO:0043819">
    <property type="term" value="F:precorrin-6A synthase (deacetylating) activity"/>
    <property type="evidence" value="ECO:0007669"/>
    <property type="project" value="UniProtKB-EC"/>
</dbReference>
<dbReference type="Pfam" id="PF00590">
    <property type="entry name" value="TP_methylase"/>
    <property type="match status" value="1"/>
</dbReference>
<keyword evidence="8" id="KW-1185">Reference proteome</keyword>
<accession>A0A7K1FG26</accession>
<reference evidence="7 8" key="1">
    <citation type="submission" date="2019-11" db="EMBL/GenBank/DDBJ databases">
        <authorList>
            <person name="Jiang L.-Q."/>
        </authorList>
    </citation>
    <scope>NUCLEOTIDE SEQUENCE [LARGE SCALE GENOMIC DNA]</scope>
    <source>
        <strain evidence="7 8">YIM 132087</strain>
    </source>
</reference>
<evidence type="ECO:0000256" key="2">
    <source>
        <dbReference type="ARBA" id="ARBA00022573"/>
    </source>
</evidence>
<comment type="pathway">
    <text evidence="1">Cofactor biosynthesis; adenosylcobalamin biosynthesis.</text>
</comment>
<keyword evidence="3 7" id="KW-0489">Methyltransferase</keyword>
<dbReference type="PIRSF" id="PIRSF036525">
    <property type="entry name" value="CobF"/>
    <property type="match status" value="1"/>
</dbReference>
<dbReference type="Proteomes" id="UP000460221">
    <property type="component" value="Unassembled WGS sequence"/>
</dbReference>
<dbReference type="NCBIfam" id="TIGR02434">
    <property type="entry name" value="CobF"/>
    <property type="match status" value="1"/>
</dbReference>
<dbReference type="InterPro" id="IPR014776">
    <property type="entry name" value="4pyrrole_Mease_sub2"/>
</dbReference>
<protein>
    <submittedName>
        <fullName evidence="7">Precorrin-6A synthase (Deacetylating)</fullName>
        <ecNumber evidence="7">2.1.1.152</ecNumber>
    </submittedName>
</protein>
<evidence type="ECO:0000256" key="3">
    <source>
        <dbReference type="ARBA" id="ARBA00022603"/>
    </source>
</evidence>
<evidence type="ECO:0000256" key="5">
    <source>
        <dbReference type="ARBA" id="ARBA00022691"/>
    </source>
</evidence>
<organism evidence="7 8">
    <name type="scientific">Nakamurella alba</name>
    <dbReference type="NCBI Taxonomy" id="2665158"/>
    <lineage>
        <taxon>Bacteria</taxon>
        <taxon>Bacillati</taxon>
        <taxon>Actinomycetota</taxon>
        <taxon>Actinomycetes</taxon>
        <taxon>Nakamurellales</taxon>
        <taxon>Nakamurellaceae</taxon>
        <taxon>Nakamurella</taxon>
    </lineage>
</organism>
<dbReference type="RefSeq" id="WP_407666787.1">
    <property type="nucleotide sequence ID" value="NZ_WLYK01000001.1"/>
</dbReference>
<proteinExistence type="predicted"/>
<dbReference type="SUPFAM" id="SSF53790">
    <property type="entry name" value="Tetrapyrrole methylase"/>
    <property type="match status" value="1"/>
</dbReference>
<keyword evidence="5" id="KW-0949">S-adenosyl-L-methionine</keyword>
<dbReference type="InterPro" id="IPR000878">
    <property type="entry name" value="4pyrrol_Mease"/>
</dbReference>
<evidence type="ECO:0000256" key="1">
    <source>
        <dbReference type="ARBA" id="ARBA00004953"/>
    </source>
</evidence>
<keyword evidence="2" id="KW-0169">Cobalamin biosynthesis</keyword>
<evidence type="ECO:0000256" key="4">
    <source>
        <dbReference type="ARBA" id="ARBA00022679"/>
    </source>
</evidence>
<dbReference type="InterPro" id="IPR012797">
    <property type="entry name" value="CobF"/>
</dbReference>
<dbReference type="CDD" id="cd11643">
    <property type="entry name" value="Precorrin-6A-synthase"/>
    <property type="match status" value="1"/>
</dbReference>
<keyword evidence="4 7" id="KW-0808">Transferase</keyword>
<dbReference type="GO" id="GO:0032259">
    <property type="term" value="P:methylation"/>
    <property type="evidence" value="ECO:0007669"/>
    <property type="project" value="UniProtKB-KW"/>
</dbReference>
<dbReference type="EC" id="2.1.1.152" evidence="7"/>
<dbReference type="Gene3D" id="3.30.950.10">
    <property type="entry name" value="Methyltransferase, Cobalt-precorrin-4 Transmethylase, Domain 2"/>
    <property type="match status" value="1"/>
</dbReference>
<gene>
    <name evidence="7" type="ORF">GIS00_03740</name>
</gene>
<dbReference type="AlphaFoldDB" id="A0A7K1FG26"/>
<dbReference type="EMBL" id="WLYK01000001">
    <property type="protein sequence ID" value="MTD13058.1"/>
    <property type="molecule type" value="Genomic_DNA"/>
</dbReference>
<dbReference type="InterPro" id="IPR035996">
    <property type="entry name" value="4pyrrol_Methylase_sf"/>
</dbReference>
<name>A0A7K1FG26_9ACTN</name>
<evidence type="ECO:0000313" key="8">
    <source>
        <dbReference type="Proteomes" id="UP000460221"/>
    </source>
</evidence>
<dbReference type="PANTHER" id="PTHR43467">
    <property type="entry name" value="COBALT-PRECORRIN-2 C(20)-METHYLTRANSFERASE"/>
    <property type="match status" value="1"/>
</dbReference>
<feature type="domain" description="Tetrapyrrole methylase" evidence="6">
    <location>
        <begin position="4"/>
        <end position="221"/>
    </location>
</feature>
<dbReference type="PANTHER" id="PTHR43467:SF1">
    <property type="entry name" value="PRECORRIN-6A SYNTHASE [DEACETYLATING]"/>
    <property type="match status" value="1"/>
</dbReference>
<evidence type="ECO:0000313" key="7">
    <source>
        <dbReference type="EMBL" id="MTD13058.1"/>
    </source>
</evidence>
<dbReference type="GO" id="GO:0009236">
    <property type="term" value="P:cobalamin biosynthetic process"/>
    <property type="evidence" value="ECO:0007669"/>
    <property type="project" value="UniProtKB-KW"/>
</dbReference>
<comment type="caution">
    <text evidence="7">The sequence shown here is derived from an EMBL/GenBank/DDBJ whole genome shotgun (WGS) entry which is preliminary data.</text>
</comment>
<dbReference type="InterPro" id="IPR014777">
    <property type="entry name" value="4pyrrole_Mease_sub1"/>
</dbReference>
<evidence type="ECO:0000259" key="6">
    <source>
        <dbReference type="Pfam" id="PF00590"/>
    </source>
</evidence>
<dbReference type="Gene3D" id="3.40.1010.10">
    <property type="entry name" value="Cobalt-precorrin-4 Transmethylase, Domain 1"/>
    <property type="match status" value="1"/>
</dbReference>